<evidence type="ECO:0000313" key="1">
    <source>
        <dbReference type="EMBL" id="SFW77044.1"/>
    </source>
</evidence>
<dbReference type="EMBL" id="FPIZ01000015">
    <property type="protein sequence ID" value="SFW77044.1"/>
    <property type="molecule type" value="Genomic_DNA"/>
</dbReference>
<gene>
    <name evidence="1" type="ORF">SAMN05661012_04457</name>
    <name evidence="2" type="ORF">SR876_02105</name>
</gene>
<dbReference type="AlphaFoldDB" id="A0A1K1RZ16"/>
<accession>A0A1K1RZ16</accession>
<protein>
    <submittedName>
        <fullName evidence="1">Uncharacterized protein</fullName>
    </submittedName>
</protein>
<sequence length="156" mass="18523">MMVRYYAIFGDGSYSPLHSLESVSVLPEYSYILMTTDTLKPNGYVESTTYQFVDKKGEVELLRINNWELLYISPWTHSSDGLRYCLYNHMTKTAHEFFGEETGLHFFKHDLFPKLRELSIISDYNQYLLSEKVDLLEVELTELRRRLYELEKVLKK</sequence>
<dbReference type="EMBL" id="CP140154">
    <property type="protein sequence ID" value="WQG90273.1"/>
    <property type="molecule type" value="Genomic_DNA"/>
</dbReference>
<dbReference type="Proteomes" id="UP001326715">
    <property type="component" value="Chromosome"/>
</dbReference>
<reference evidence="1 3" key="1">
    <citation type="submission" date="2016-11" db="EMBL/GenBank/DDBJ databases">
        <authorList>
            <person name="Jaros S."/>
            <person name="Januszkiewicz K."/>
            <person name="Wedrychowicz H."/>
        </authorList>
    </citation>
    <scope>NUCLEOTIDE SEQUENCE [LARGE SCALE GENOMIC DNA]</scope>
    <source>
        <strain evidence="1 3">DSM 784</strain>
    </source>
</reference>
<dbReference type="OrthoDB" id="661602at2"/>
<dbReference type="STRING" id="1004.SAMN05661012_04457"/>
<organism evidence="1 3">
    <name type="scientific">Chitinophaga sancti</name>
    <dbReference type="NCBI Taxonomy" id="1004"/>
    <lineage>
        <taxon>Bacteria</taxon>
        <taxon>Pseudomonadati</taxon>
        <taxon>Bacteroidota</taxon>
        <taxon>Chitinophagia</taxon>
        <taxon>Chitinophagales</taxon>
        <taxon>Chitinophagaceae</taxon>
        <taxon>Chitinophaga</taxon>
    </lineage>
</organism>
<evidence type="ECO:0000313" key="3">
    <source>
        <dbReference type="Proteomes" id="UP000183788"/>
    </source>
</evidence>
<proteinExistence type="predicted"/>
<evidence type="ECO:0000313" key="4">
    <source>
        <dbReference type="Proteomes" id="UP001326715"/>
    </source>
</evidence>
<dbReference type="Proteomes" id="UP000183788">
    <property type="component" value="Unassembled WGS sequence"/>
</dbReference>
<keyword evidence="4" id="KW-1185">Reference proteome</keyword>
<name>A0A1K1RZ16_9BACT</name>
<dbReference type="RefSeq" id="WP_072363435.1">
    <property type="nucleotide sequence ID" value="NZ_CBHWAX010000014.1"/>
</dbReference>
<evidence type="ECO:0000313" key="2">
    <source>
        <dbReference type="EMBL" id="WQG90273.1"/>
    </source>
</evidence>
<reference evidence="2 4" key="2">
    <citation type="submission" date="2023-11" db="EMBL/GenBank/DDBJ databases">
        <title>MicrobeMod: A computational toolkit for identifying prokaryotic methylation and restriction-modification with nanopore sequencing.</title>
        <authorList>
            <person name="Crits-Christoph A."/>
            <person name="Kang S.C."/>
            <person name="Lee H."/>
            <person name="Ostrov N."/>
        </authorList>
    </citation>
    <scope>NUCLEOTIDE SEQUENCE [LARGE SCALE GENOMIC DNA]</scope>
    <source>
        <strain evidence="2 4">ATCC 23090</strain>
    </source>
</reference>